<accession>A0A9C7PTX6</accession>
<name>A0A9C7PTX6_9RHOD</name>
<evidence type="ECO:0000256" key="1">
    <source>
        <dbReference type="SAM" id="Phobius"/>
    </source>
</evidence>
<feature type="transmembrane region" description="Helical" evidence="1">
    <location>
        <begin position="117"/>
        <end position="135"/>
    </location>
</feature>
<dbReference type="AlphaFoldDB" id="A0A9C7PTX6"/>
<dbReference type="OrthoDB" id="10448444at2759"/>
<keyword evidence="1" id="KW-0812">Transmembrane</keyword>
<keyword evidence="1" id="KW-0472">Membrane</keyword>
<reference evidence="2" key="1">
    <citation type="journal article" date="2022" name="Proc. Natl. Acad. Sci. U.S.A.">
        <title>Life cycle and functional genomics of the unicellular red alga Galdieria for elucidating algal and plant evolution and industrial use.</title>
        <authorList>
            <person name="Hirooka S."/>
            <person name="Itabashi T."/>
            <person name="Ichinose T.M."/>
            <person name="Onuma R."/>
            <person name="Fujiwara T."/>
            <person name="Yamashita S."/>
            <person name="Jong L.W."/>
            <person name="Tomita R."/>
            <person name="Iwane A.H."/>
            <person name="Miyagishima S.Y."/>
        </authorList>
    </citation>
    <scope>NUCLEOTIDE SEQUENCE</scope>
    <source>
        <strain evidence="2">NBRC 102759</strain>
    </source>
</reference>
<dbReference type="EMBL" id="BQMJ01000011">
    <property type="protein sequence ID" value="GJQ09796.1"/>
    <property type="molecule type" value="Genomic_DNA"/>
</dbReference>
<dbReference type="Proteomes" id="UP001061958">
    <property type="component" value="Unassembled WGS sequence"/>
</dbReference>
<organism evidence="2 3">
    <name type="scientific">Galdieria partita</name>
    <dbReference type="NCBI Taxonomy" id="83374"/>
    <lineage>
        <taxon>Eukaryota</taxon>
        <taxon>Rhodophyta</taxon>
        <taxon>Bangiophyceae</taxon>
        <taxon>Galdieriales</taxon>
        <taxon>Galdieriaceae</taxon>
        <taxon>Galdieria</taxon>
    </lineage>
</organism>
<keyword evidence="3" id="KW-1185">Reference proteome</keyword>
<keyword evidence="1" id="KW-1133">Transmembrane helix</keyword>
<protein>
    <submittedName>
        <fullName evidence="2">Uncharacterized protein</fullName>
    </submittedName>
</protein>
<comment type="caution">
    <text evidence="2">The sequence shown here is derived from an EMBL/GenBank/DDBJ whole genome shotgun (WGS) entry which is preliminary data.</text>
</comment>
<evidence type="ECO:0000313" key="2">
    <source>
        <dbReference type="EMBL" id="GJQ09796.1"/>
    </source>
</evidence>
<gene>
    <name evidence="2" type="ORF">GpartN1_g1587.t1</name>
</gene>
<evidence type="ECO:0000313" key="3">
    <source>
        <dbReference type="Proteomes" id="UP001061958"/>
    </source>
</evidence>
<sequence>MRKMMDNSSEFSHSVFATGFVCPYLQHCSKTWPVKWKGVSSREYCCFLRNGQQANQSVLFVILKGQVGDQNNTSDKKDKKGESDLFRFRPTRKGGVRGDNIEEKNTKRVLNVWSSETGFLVGIVFVFILFLFYLYEYLNEYYFN</sequence>
<proteinExistence type="predicted"/>
<reference evidence="2" key="2">
    <citation type="submission" date="2022-01" db="EMBL/GenBank/DDBJ databases">
        <authorList>
            <person name="Hirooka S."/>
            <person name="Miyagishima S.Y."/>
        </authorList>
    </citation>
    <scope>NUCLEOTIDE SEQUENCE</scope>
    <source>
        <strain evidence="2">NBRC 102759</strain>
    </source>
</reference>